<evidence type="ECO:0000256" key="3">
    <source>
        <dbReference type="ARBA" id="ARBA00022692"/>
    </source>
</evidence>
<dbReference type="InterPro" id="IPR017452">
    <property type="entry name" value="GPCR_Rhodpsn_7TM"/>
</dbReference>
<comment type="similarity">
    <text evidence="2 9">Belongs to the G-protein coupled receptor 1 family.</text>
</comment>
<dbReference type="InterPro" id="IPR000276">
    <property type="entry name" value="GPCR_Rhodpsn"/>
</dbReference>
<evidence type="ECO:0000313" key="13">
    <source>
        <dbReference type="EMBL" id="CAD7408575.1"/>
    </source>
</evidence>
<reference evidence="13" key="1">
    <citation type="submission" date="2020-11" db="EMBL/GenBank/DDBJ databases">
        <authorList>
            <person name="Tran Van P."/>
        </authorList>
    </citation>
    <scope>NUCLEOTIDE SEQUENCE</scope>
</reference>
<dbReference type="SUPFAM" id="SSF81321">
    <property type="entry name" value="Family A G protein-coupled receptor-like"/>
    <property type="match status" value="1"/>
</dbReference>
<evidence type="ECO:0000256" key="1">
    <source>
        <dbReference type="ARBA" id="ARBA00004141"/>
    </source>
</evidence>
<feature type="transmembrane region" description="Helical" evidence="11">
    <location>
        <begin position="70"/>
        <end position="90"/>
    </location>
</feature>
<evidence type="ECO:0000256" key="10">
    <source>
        <dbReference type="SAM" id="MobiDB-lite"/>
    </source>
</evidence>
<keyword evidence="4 11" id="KW-1133">Transmembrane helix</keyword>
<protein>
    <recommendedName>
        <fullName evidence="12">G-protein coupled receptors family 1 profile domain-containing protein</fullName>
    </recommendedName>
</protein>
<dbReference type="EMBL" id="OC320678">
    <property type="protein sequence ID" value="CAD7408575.1"/>
    <property type="molecule type" value="Genomic_DNA"/>
</dbReference>
<evidence type="ECO:0000256" key="11">
    <source>
        <dbReference type="SAM" id="Phobius"/>
    </source>
</evidence>
<dbReference type="GO" id="GO:0008188">
    <property type="term" value="F:neuropeptide receptor activity"/>
    <property type="evidence" value="ECO:0007669"/>
    <property type="project" value="TreeGrafter"/>
</dbReference>
<evidence type="ECO:0000256" key="6">
    <source>
        <dbReference type="ARBA" id="ARBA00023136"/>
    </source>
</evidence>
<gene>
    <name evidence="13" type="ORF">TCEB3V08_LOCUS9598</name>
</gene>
<dbReference type="PROSITE" id="PS00237">
    <property type="entry name" value="G_PROTEIN_RECEP_F1_1"/>
    <property type="match status" value="1"/>
</dbReference>
<keyword evidence="5 9" id="KW-0297">G-protein coupled receptor</keyword>
<dbReference type="GO" id="GO:0005886">
    <property type="term" value="C:plasma membrane"/>
    <property type="evidence" value="ECO:0007669"/>
    <property type="project" value="TreeGrafter"/>
</dbReference>
<evidence type="ECO:0000256" key="9">
    <source>
        <dbReference type="RuleBase" id="RU000688"/>
    </source>
</evidence>
<evidence type="ECO:0000256" key="8">
    <source>
        <dbReference type="ARBA" id="ARBA00023224"/>
    </source>
</evidence>
<feature type="transmembrane region" description="Helical" evidence="11">
    <location>
        <begin position="344"/>
        <end position="366"/>
    </location>
</feature>
<keyword evidence="6 11" id="KW-0472">Membrane</keyword>
<dbReference type="PANTHER" id="PTHR24243">
    <property type="entry name" value="G-PROTEIN COUPLED RECEPTOR"/>
    <property type="match status" value="1"/>
</dbReference>
<dbReference type="Pfam" id="PF00001">
    <property type="entry name" value="7tm_1"/>
    <property type="match status" value="2"/>
</dbReference>
<proteinExistence type="inferred from homology"/>
<feature type="transmembrane region" description="Helical" evidence="11">
    <location>
        <begin position="299"/>
        <end position="317"/>
    </location>
</feature>
<dbReference type="PANTHER" id="PTHR24243:SF208">
    <property type="entry name" value="PYROKININ-1 RECEPTOR"/>
    <property type="match status" value="1"/>
</dbReference>
<dbReference type="PRINTS" id="PR00237">
    <property type="entry name" value="GPCRRHODOPSN"/>
</dbReference>
<dbReference type="Gene3D" id="1.20.1070.10">
    <property type="entry name" value="Rhodopsin 7-helix transmembrane proteins"/>
    <property type="match status" value="2"/>
</dbReference>
<evidence type="ECO:0000259" key="12">
    <source>
        <dbReference type="PROSITE" id="PS50262"/>
    </source>
</evidence>
<name>A0A7R9D615_TIMCR</name>
<evidence type="ECO:0000256" key="5">
    <source>
        <dbReference type="ARBA" id="ARBA00023040"/>
    </source>
</evidence>
<comment type="subcellular location">
    <subcellularLocation>
        <location evidence="1">Membrane</location>
        <topology evidence="1">Multi-pass membrane protein</topology>
    </subcellularLocation>
</comment>
<sequence>MTEGLLESFWPTETEPSPLQNGSFLDYMEALNATPQSLVGALFAEAGGFNISDLTEAVDGGQKASKRDPLFIVVPITVIYALIFLLGIIGNVSTCIVIARNKHMHTATNYYLFSLAVSDMLLLVSGLPPEMYNIWSSVPDNTGKELISALDQMTTYRTDNSGIHFKATGYPYVFGEVFCVIQGFAAETSANATVLTITAFTVERYVAICHPFQSHTVSKLSRAVRFVVGIWLLALCLAVPQVLFLVRVLSKSVSLLLQAIQSVSLLLQTIQSVSLLLQTIQSVSLLLQTIQSVSLLLQAIQSVSLLLQAIQFGVVYLRTTDGSVDPETAMCTIKTVLVEHAFEISTFVFFVAPMTVISVLYVLIALKLRRSRLLTSANKRPSISSERGAASEGGGSTRGGHRGANNQNHVIRMLGE</sequence>
<organism evidence="13">
    <name type="scientific">Timema cristinae</name>
    <name type="common">Walking stick</name>
    <dbReference type="NCBI Taxonomy" id="61476"/>
    <lineage>
        <taxon>Eukaryota</taxon>
        <taxon>Metazoa</taxon>
        <taxon>Ecdysozoa</taxon>
        <taxon>Arthropoda</taxon>
        <taxon>Hexapoda</taxon>
        <taxon>Insecta</taxon>
        <taxon>Pterygota</taxon>
        <taxon>Neoptera</taxon>
        <taxon>Polyneoptera</taxon>
        <taxon>Phasmatodea</taxon>
        <taxon>Timematodea</taxon>
        <taxon>Timematoidea</taxon>
        <taxon>Timematidae</taxon>
        <taxon>Timema</taxon>
    </lineage>
</organism>
<keyword evidence="3 9" id="KW-0812">Transmembrane</keyword>
<accession>A0A7R9D615</accession>
<evidence type="ECO:0000256" key="2">
    <source>
        <dbReference type="ARBA" id="ARBA00010663"/>
    </source>
</evidence>
<dbReference type="AlphaFoldDB" id="A0A7R9D615"/>
<evidence type="ECO:0000256" key="7">
    <source>
        <dbReference type="ARBA" id="ARBA00023170"/>
    </source>
</evidence>
<keyword evidence="8 9" id="KW-0807">Transducer</keyword>
<dbReference type="PROSITE" id="PS50262">
    <property type="entry name" value="G_PROTEIN_RECEP_F1_2"/>
    <property type="match status" value="1"/>
</dbReference>
<feature type="region of interest" description="Disordered" evidence="10">
    <location>
        <begin position="383"/>
        <end position="408"/>
    </location>
</feature>
<feature type="transmembrane region" description="Helical" evidence="11">
    <location>
        <begin position="265"/>
        <end position="287"/>
    </location>
</feature>
<feature type="domain" description="G-protein coupled receptors family 1 profile" evidence="12">
    <location>
        <begin position="90"/>
        <end position="416"/>
    </location>
</feature>
<evidence type="ECO:0000256" key="4">
    <source>
        <dbReference type="ARBA" id="ARBA00022989"/>
    </source>
</evidence>
<keyword evidence="7 9" id="KW-0675">Receptor</keyword>
<feature type="transmembrane region" description="Helical" evidence="11">
    <location>
        <begin position="223"/>
        <end position="245"/>
    </location>
</feature>